<dbReference type="Gene3D" id="1.10.10.60">
    <property type="entry name" value="Homeodomain-like"/>
    <property type="match status" value="1"/>
</dbReference>
<evidence type="ECO:0000256" key="9">
    <source>
        <dbReference type="ARBA" id="ARBA00023203"/>
    </source>
</evidence>
<feature type="region of interest" description="Disordered" evidence="11">
    <location>
        <begin position="817"/>
        <end position="854"/>
    </location>
</feature>
<dbReference type="GO" id="GO:0005516">
    <property type="term" value="F:calmodulin binding"/>
    <property type="evidence" value="ECO:0007669"/>
    <property type="project" value="UniProtKB-KW"/>
</dbReference>
<evidence type="ECO:0000259" key="12">
    <source>
        <dbReference type="SMART" id="SM01007"/>
    </source>
</evidence>
<evidence type="ECO:0000256" key="7">
    <source>
        <dbReference type="ARBA" id="ARBA00022860"/>
    </source>
</evidence>
<dbReference type="InterPro" id="IPR001303">
    <property type="entry name" value="Aldolase_II/adducin_N"/>
</dbReference>
<reference evidence="14" key="1">
    <citation type="journal article" date="2013" name="Nat. Genet.">
        <title>The draft genomes of soft-shell turtle and green sea turtle yield insights into the development and evolution of the turtle-specific body plan.</title>
        <authorList>
            <person name="Wang Z."/>
            <person name="Pascual-Anaya J."/>
            <person name="Zadissa A."/>
            <person name="Li W."/>
            <person name="Niimura Y."/>
            <person name="Huang Z."/>
            <person name="Li C."/>
            <person name="White S."/>
            <person name="Xiong Z."/>
            <person name="Fang D."/>
            <person name="Wang B."/>
            <person name="Ming Y."/>
            <person name="Chen Y."/>
            <person name="Zheng Y."/>
            <person name="Kuraku S."/>
            <person name="Pignatelli M."/>
            <person name="Herrero J."/>
            <person name="Beal K."/>
            <person name="Nozawa M."/>
            <person name="Li Q."/>
            <person name="Wang J."/>
            <person name="Zhang H."/>
            <person name="Yu L."/>
            <person name="Shigenobu S."/>
            <person name="Wang J."/>
            <person name="Liu J."/>
            <person name="Flicek P."/>
            <person name="Searle S."/>
            <person name="Wang J."/>
            <person name="Kuratani S."/>
            <person name="Yin Y."/>
            <person name="Aken B."/>
            <person name="Zhang G."/>
            <person name="Irie N."/>
        </authorList>
    </citation>
    <scope>NUCLEOTIDE SEQUENCE [LARGE SCALE GENOMIC DNA]</scope>
</reference>
<dbReference type="AlphaFoldDB" id="M7BVE2"/>
<dbReference type="STRING" id="8469.M7BVE2"/>
<dbReference type="GO" id="GO:0051015">
    <property type="term" value="F:actin filament binding"/>
    <property type="evidence" value="ECO:0007669"/>
    <property type="project" value="TreeGrafter"/>
</dbReference>
<keyword evidence="5" id="KW-0963">Cytoplasm</keyword>
<dbReference type="SUPFAM" id="SSF53639">
    <property type="entry name" value="AraD/HMP-PK domain-like"/>
    <property type="match status" value="1"/>
</dbReference>
<dbReference type="GO" id="GO:0014069">
    <property type="term" value="C:postsynaptic density"/>
    <property type="evidence" value="ECO:0007669"/>
    <property type="project" value="TreeGrafter"/>
</dbReference>
<dbReference type="Pfam" id="PF13837">
    <property type="entry name" value="Myb_DNA-bind_4"/>
    <property type="match status" value="1"/>
</dbReference>
<accession>M7BVE2</accession>
<keyword evidence="8" id="KW-0472">Membrane</keyword>
<comment type="similarity">
    <text evidence="3">Belongs to the aldolase class II family. Adducin subfamily.</text>
</comment>
<evidence type="ECO:0000256" key="2">
    <source>
        <dbReference type="ARBA" id="ARBA00004413"/>
    </source>
</evidence>
<dbReference type="Gene3D" id="3.40.225.10">
    <property type="entry name" value="Class II aldolase/adducin N-terminal domain"/>
    <property type="match status" value="1"/>
</dbReference>
<comment type="subcellular location">
    <subcellularLocation>
        <location evidence="2">Cell membrane</location>
        <topology evidence="2">Peripheral membrane protein</topology>
        <orientation evidence="2">Cytoplasmic side</orientation>
    </subcellularLocation>
    <subcellularLocation>
        <location evidence="1">Cytoplasm</location>
        <location evidence="1">Cytoskeleton</location>
    </subcellularLocation>
</comment>
<feature type="region of interest" description="Disordered" evidence="11">
    <location>
        <begin position="163"/>
        <end position="195"/>
    </location>
</feature>
<dbReference type="SMART" id="SM01007">
    <property type="entry name" value="Aldolase_II"/>
    <property type="match status" value="1"/>
</dbReference>
<dbReference type="FunFam" id="3.40.225.10:FF:000004">
    <property type="entry name" value="gamma-adducin isoform X1"/>
    <property type="match status" value="1"/>
</dbReference>
<dbReference type="eggNOG" id="KOG3699">
    <property type="taxonomic scope" value="Eukaryota"/>
</dbReference>
<dbReference type="GO" id="GO:0005856">
    <property type="term" value="C:cytoskeleton"/>
    <property type="evidence" value="ECO:0007669"/>
    <property type="project" value="UniProtKB-SubCell"/>
</dbReference>
<keyword evidence="14" id="KW-1185">Reference proteome</keyword>
<protein>
    <submittedName>
        <fullName evidence="13">Gamma-adducin</fullName>
    </submittedName>
</protein>
<feature type="region of interest" description="Disordered" evidence="11">
    <location>
        <begin position="128"/>
        <end position="147"/>
    </location>
</feature>
<evidence type="ECO:0000256" key="10">
    <source>
        <dbReference type="ARBA" id="ARBA00023212"/>
    </source>
</evidence>
<evidence type="ECO:0000256" key="11">
    <source>
        <dbReference type="SAM" id="MobiDB-lite"/>
    </source>
</evidence>
<sequence length="1000" mass="111252">MQSQNRKRAPAWTEREVLDLIAVWGEESMLSELRSKRRNAKTFQKISEAMRDRSYSRAASQCRVKPKELRQAYQKTKESNGRSGTEPQTYCFYAELHVILGGAATTTPPLSVESDDGVLCAMPEDFEDGEDEEEELGESTQHTILPDSQDLFITLTEILSQPNEAGEGTSAANVSSLPPPSQRLSQIRRRKKRTRDDMFSELMQSSGTDRAQQNVWRDTVAEYRMVADEREESMPHKERYFDRINENDPEYIRERNMSPDLRQDFNMMEQRKRVTQILQSPAFREDLECLIQEQMKKGRNPTGLLALQQIADYIMASSFAGFSSSPLSLGMVTPINDLPGIDTTSFVKGEKLTRCKLASLYRLADLFGWAHLANSYITVRVSKEQDHILIIPRGLSFSEASASNLVKLNILGDVVDQGSTNLNIDNAGFSPHAAIYSMRPDVRCVIHIHTPATAAVSSMKCGILPISQEALILGDVAYYDYQGSLDEQEERIQLQKVLGPSCKVLVLRNHGVVALGETLEEAFHYIFNVQLACEIQVHALAGAGGIDNLLVLDLQKYKPFTHAVAAAGGGGVNMGSQQKWKVGEQEFEALMRMLDNLGYRTGYAYRQPLVREKPRHKSDVEIPATVTAFSFEDDTVPLSPLKFLAQRQQREKTRWLNSPNTYLKVNVPEESWNGETSPRTKITWMKAEDSSKISGGTPIKIEDPNQFVPLNTNPSDVLEKRNKIREQNRYDLKTAGPQSQLLAGIVVDKKPSPQTSDCGQQRIRLGMAATVASSGSVALLDPMGLTISSRAPYPEPPGPGTPCIAIPGRHIDMHQGQWRTLSPGRPGRPRATSDARPEPVPSSATPKVVSAPSGPEVTQAYGDTQEGLHEDNQQHFTSSSSPDEAVVGMSASGLPPIDHRAHQELLRRITRNMDLQVEETVEQEDLTVVILAPEGPSRVALPRIKTIQSNYITIWQTPASITPTAKEVERKYLAPSRGYEFLFCHLTPCSLVVSAVNKKE</sequence>
<evidence type="ECO:0000256" key="3">
    <source>
        <dbReference type="ARBA" id="ARBA00006274"/>
    </source>
</evidence>
<dbReference type="Proteomes" id="UP000031443">
    <property type="component" value="Unassembled WGS sequence"/>
</dbReference>
<dbReference type="PANTHER" id="PTHR10672">
    <property type="entry name" value="ADDUCIN"/>
    <property type="match status" value="1"/>
</dbReference>
<dbReference type="Pfam" id="PF00596">
    <property type="entry name" value="Aldolase_II"/>
    <property type="match status" value="1"/>
</dbReference>
<evidence type="ECO:0000256" key="6">
    <source>
        <dbReference type="ARBA" id="ARBA00022553"/>
    </source>
</evidence>
<evidence type="ECO:0000256" key="4">
    <source>
        <dbReference type="ARBA" id="ARBA00022475"/>
    </source>
</evidence>
<evidence type="ECO:0000313" key="14">
    <source>
        <dbReference type="Proteomes" id="UP000031443"/>
    </source>
</evidence>
<dbReference type="GO" id="GO:0051016">
    <property type="term" value="P:barbed-end actin filament capping"/>
    <property type="evidence" value="ECO:0007669"/>
    <property type="project" value="TreeGrafter"/>
</dbReference>
<keyword evidence="6" id="KW-0597">Phosphoprotein</keyword>
<keyword evidence="7" id="KW-0112">Calmodulin-binding</keyword>
<dbReference type="InterPro" id="IPR036409">
    <property type="entry name" value="Aldolase_II/adducin_N_sf"/>
</dbReference>
<dbReference type="InterPro" id="IPR044822">
    <property type="entry name" value="Myb_DNA-bind_4"/>
</dbReference>
<keyword evidence="10" id="KW-0206">Cytoskeleton</keyword>
<proteinExistence type="inferred from homology"/>
<gene>
    <name evidence="13" type="ORF">UY3_02966</name>
</gene>
<evidence type="ECO:0000256" key="8">
    <source>
        <dbReference type="ARBA" id="ARBA00023136"/>
    </source>
</evidence>
<keyword evidence="4" id="KW-1003">Cell membrane</keyword>
<organism evidence="13 14">
    <name type="scientific">Chelonia mydas</name>
    <name type="common">Green sea-turtle</name>
    <name type="synonym">Chelonia agassizi</name>
    <dbReference type="NCBI Taxonomy" id="8469"/>
    <lineage>
        <taxon>Eukaryota</taxon>
        <taxon>Metazoa</taxon>
        <taxon>Chordata</taxon>
        <taxon>Craniata</taxon>
        <taxon>Vertebrata</taxon>
        <taxon>Euteleostomi</taxon>
        <taxon>Archelosauria</taxon>
        <taxon>Testudinata</taxon>
        <taxon>Testudines</taxon>
        <taxon>Cryptodira</taxon>
        <taxon>Durocryptodira</taxon>
        <taxon>Americhelydia</taxon>
        <taxon>Chelonioidea</taxon>
        <taxon>Cheloniidae</taxon>
        <taxon>Chelonia</taxon>
    </lineage>
</organism>
<name>M7BVE2_CHEMY</name>
<dbReference type="GO" id="GO:0005886">
    <property type="term" value="C:plasma membrane"/>
    <property type="evidence" value="ECO:0007669"/>
    <property type="project" value="UniProtKB-SubCell"/>
</dbReference>
<feature type="compositionally biased region" description="Acidic residues" evidence="11">
    <location>
        <begin position="128"/>
        <end position="137"/>
    </location>
</feature>
<dbReference type="EMBL" id="KB515696">
    <property type="protein sequence ID" value="EMP39775.1"/>
    <property type="molecule type" value="Genomic_DNA"/>
</dbReference>
<dbReference type="InterPro" id="IPR051017">
    <property type="entry name" value="Aldolase-II_Adducin_sf"/>
</dbReference>
<dbReference type="PANTHER" id="PTHR10672:SF5">
    <property type="entry name" value="GAMMA-ADDUCIN"/>
    <property type="match status" value="1"/>
</dbReference>
<feature type="domain" description="Class II aldolase/adducin N-terminal" evidence="12">
    <location>
        <begin position="355"/>
        <end position="537"/>
    </location>
</feature>
<evidence type="ECO:0000256" key="1">
    <source>
        <dbReference type="ARBA" id="ARBA00004245"/>
    </source>
</evidence>
<evidence type="ECO:0000256" key="5">
    <source>
        <dbReference type="ARBA" id="ARBA00022490"/>
    </source>
</evidence>
<keyword evidence="9" id="KW-0009">Actin-binding</keyword>
<evidence type="ECO:0000313" key="13">
    <source>
        <dbReference type="EMBL" id="EMP39775.1"/>
    </source>
</evidence>